<name>A0A2U1SY19_9MICO</name>
<dbReference type="Proteomes" id="UP000244978">
    <property type="component" value="Unassembled WGS sequence"/>
</dbReference>
<comment type="caution">
    <text evidence="1">The sequence shown here is derived from an EMBL/GenBank/DDBJ whole genome shotgun (WGS) entry which is preliminary data.</text>
</comment>
<sequence>MSVSTYSRQNISSGSAWEPVVGYSRAVRAGDFVFVSGTTSSSPDGAVGGADAAAQAREIFTRIGAALEQAGATFGDVVRTRVYLTSIADFDTVGAVHGEVFGEIRPSLVAVEVGALAAPDLLVEIELDAIIGAAPSAA</sequence>
<keyword evidence="2" id="KW-1185">Reference proteome</keyword>
<dbReference type="EMBL" id="QEEX01000001">
    <property type="protein sequence ID" value="PWB96525.1"/>
    <property type="molecule type" value="Genomic_DNA"/>
</dbReference>
<evidence type="ECO:0000313" key="1">
    <source>
        <dbReference type="EMBL" id="PWB96525.1"/>
    </source>
</evidence>
<dbReference type="InterPro" id="IPR006175">
    <property type="entry name" value="YjgF/YER057c/UK114"/>
</dbReference>
<dbReference type="InterPro" id="IPR035959">
    <property type="entry name" value="RutC-like_sf"/>
</dbReference>
<dbReference type="SUPFAM" id="SSF55298">
    <property type="entry name" value="YjgF-like"/>
    <property type="match status" value="1"/>
</dbReference>
<dbReference type="AlphaFoldDB" id="A0A2U1SY19"/>
<evidence type="ECO:0008006" key="3">
    <source>
        <dbReference type="Google" id="ProtNLM"/>
    </source>
</evidence>
<dbReference type="Gene3D" id="3.30.1330.40">
    <property type="entry name" value="RutC-like"/>
    <property type="match status" value="1"/>
</dbReference>
<dbReference type="PANTHER" id="PTHR43857:SF1">
    <property type="entry name" value="YJGH FAMILY PROTEIN"/>
    <property type="match status" value="1"/>
</dbReference>
<proteinExistence type="predicted"/>
<accession>A0A2U1SY19</accession>
<dbReference type="Pfam" id="PF01042">
    <property type="entry name" value="Ribonuc_L-PSP"/>
    <property type="match status" value="1"/>
</dbReference>
<dbReference type="CDD" id="cd06154">
    <property type="entry name" value="YjgF_YER057c_UK114_like_6"/>
    <property type="match status" value="1"/>
</dbReference>
<dbReference type="PANTHER" id="PTHR43857">
    <property type="entry name" value="BLR7761 PROTEIN"/>
    <property type="match status" value="1"/>
</dbReference>
<protein>
    <recommendedName>
        <fullName evidence="3">RidA family protein</fullName>
    </recommendedName>
</protein>
<reference evidence="2" key="1">
    <citation type="submission" date="2018-04" db="EMBL/GenBank/DDBJ databases">
        <authorList>
            <person name="Liu S."/>
            <person name="Wang Z."/>
            <person name="Li J."/>
        </authorList>
    </citation>
    <scope>NUCLEOTIDE SEQUENCE [LARGE SCALE GENOMIC DNA]</scope>
    <source>
        <strain evidence="2">S1194</strain>
    </source>
</reference>
<evidence type="ECO:0000313" key="2">
    <source>
        <dbReference type="Proteomes" id="UP000244978"/>
    </source>
</evidence>
<gene>
    <name evidence="1" type="ORF">DF220_00710</name>
</gene>
<organism evidence="1 2">
    <name type="scientific">Homoserinimonas hongtaonis</name>
    <dbReference type="NCBI Taxonomy" id="2079791"/>
    <lineage>
        <taxon>Bacteria</taxon>
        <taxon>Bacillati</taxon>
        <taxon>Actinomycetota</taxon>
        <taxon>Actinomycetes</taxon>
        <taxon>Micrococcales</taxon>
        <taxon>Microbacteriaceae</taxon>
        <taxon>Homoserinimonas</taxon>
    </lineage>
</organism>